<gene>
    <name evidence="2" type="ORF">F1C02_05175</name>
</gene>
<evidence type="ECO:0000313" key="3">
    <source>
        <dbReference type="Proteomes" id="UP000322051"/>
    </source>
</evidence>
<name>A0AB73BQ35_9LACO</name>
<evidence type="ECO:0000313" key="2">
    <source>
        <dbReference type="EMBL" id="KAA8798146.1"/>
    </source>
</evidence>
<keyword evidence="1" id="KW-1133">Transmembrane helix</keyword>
<feature type="transmembrane region" description="Helical" evidence="1">
    <location>
        <begin position="40"/>
        <end position="57"/>
    </location>
</feature>
<evidence type="ECO:0000256" key="1">
    <source>
        <dbReference type="SAM" id="Phobius"/>
    </source>
</evidence>
<keyword evidence="1" id="KW-0472">Membrane</keyword>
<dbReference type="AlphaFoldDB" id="A0AB73BQ35"/>
<dbReference type="Proteomes" id="UP000322051">
    <property type="component" value="Unassembled WGS sequence"/>
</dbReference>
<comment type="caution">
    <text evidence="2">The sequence shown here is derived from an EMBL/GenBank/DDBJ whole genome shotgun (WGS) entry which is preliminary data.</text>
</comment>
<proteinExistence type="predicted"/>
<protein>
    <recommendedName>
        <fullName evidence="4">DUF5673 domain-containing protein</fullName>
    </recommendedName>
</protein>
<dbReference type="EMBL" id="VUAO01000011">
    <property type="protein sequence ID" value="KAA8798146.1"/>
    <property type="molecule type" value="Genomic_DNA"/>
</dbReference>
<sequence>MITIINAAILLLLVVLVLVLMLVAAVFYKHHNVVKIIADFVSGITIGMAIPVSITLIQDNTNNPDKIVTGLFILVGFLVVMLFSMILKARNEDNVKPMHDVKNINRNNLYLTTRDKEVNDSVIYVNYKSIWPWKSVKVLCKNNDSHNFKIGIPIKRDKNQRTLLISYNSKSDKVSLKQDSNASEK</sequence>
<feature type="transmembrane region" description="Helical" evidence="1">
    <location>
        <begin position="6"/>
        <end position="28"/>
    </location>
</feature>
<evidence type="ECO:0008006" key="4">
    <source>
        <dbReference type="Google" id="ProtNLM"/>
    </source>
</evidence>
<organism evidence="2 3">
    <name type="scientific">Lactobacillus crispatus</name>
    <dbReference type="NCBI Taxonomy" id="47770"/>
    <lineage>
        <taxon>Bacteria</taxon>
        <taxon>Bacillati</taxon>
        <taxon>Bacillota</taxon>
        <taxon>Bacilli</taxon>
        <taxon>Lactobacillales</taxon>
        <taxon>Lactobacillaceae</taxon>
        <taxon>Lactobacillus</taxon>
    </lineage>
</organism>
<feature type="transmembrane region" description="Helical" evidence="1">
    <location>
        <begin position="69"/>
        <end position="87"/>
    </location>
</feature>
<accession>A0AB73BQ35</accession>
<dbReference type="RefSeq" id="WP_150397825.1">
    <property type="nucleotide sequence ID" value="NZ_VUAL01000005.1"/>
</dbReference>
<keyword evidence="1" id="KW-0812">Transmembrane</keyword>
<reference evidence="2 3" key="1">
    <citation type="submission" date="2019-09" db="EMBL/GenBank/DDBJ databases">
        <title>Comparative analysis of L. crispatus genomes revealed niche specific adaptation to different host and body sites.</title>
        <authorList>
            <person name="Pan M."/>
            <person name="Hidalgo-Cantabrana C."/>
            <person name="Barrangou R."/>
        </authorList>
    </citation>
    <scope>NUCLEOTIDE SEQUENCE [LARGE SCALE GENOMIC DNA]</scope>
    <source>
        <strain evidence="2 3">NCK973</strain>
    </source>
</reference>